<feature type="transmembrane region" description="Helical" evidence="1">
    <location>
        <begin position="265"/>
        <end position="283"/>
    </location>
</feature>
<feature type="transmembrane region" description="Helical" evidence="1">
    <location>
        <begin position="290"/>
        <end position="313"/>
    </location>
</feature>
<evidence type="ECO:0000313" key="2">
    <source>
        <dbReference type="EMBL" id="AJC12376.1"/>
    </source>
</evidence>
<keyword evidence="1" id="KW-1133">Transmembrane helix</keyword>
<reference evidence="3" key="1">
    <citation type="submission" date="2014-08" db="EMBL/GenBank/DDBJ databases">
        <title>Coriobacteriaceae sp. complete genome.</title>
        <authorList>
            <person name="Looft T."/>
            <person name="Bayles D.O."/>
            <person name="Stanton T.B."/>
        </authorList>
    </citation>
    <scope>NUCLEOTIDE SEQUENCE [LARGE SCALE GENOMIC DNA]</scope>
    <source>
        <strain evidence="3">68-1-3</strain>
    </source>
</reference>
<dbReference type="NCBIfam" id="TIGR04112">
    <property type="entry name" value="seleno_YedE"/>
    <property type="match status" value="1"/>
</dbReference>
<feature type="transmembrane region" description="Helical" evidence="1">
    <location>
        <begin position="93"/>
        <end position="118"/>
    </location>
</feature>
<feature type="transmembrane region" description="Helical" evidence="1">
    <location>
        <begin position="63"/>
        <end position="81"/>
    </location>
</feature>
<dbReference type="Pfam" id="PF04143">
    <property type="entry name" value="Sulf_transp"/>
    <property type="match status" value="1"/>
</dbReference>
<dbReference type="InterPro" id="IPR007272">
    <property type="entry name" value="Sulf_transp_TsuA/YedE"/>
</dbReference>
<dbReference type="HOGENOM" id="CLU_064908_0_0_11"/>
<dbReference type="EMBL" id="CP009302">
    <property type="protein sequence ID" value="AJC12376.1"/>
    <property type="molecule type" value="Genomic_DNA"/>
</dbReference>
<keyword evidence="1" id="KW-0472">Membrane</keyword>
<dbReference type="OrthoDB" id="3190590at2"/>
<feature type="transmembrane region" description="Helical" evidence="1">
    <location>
        <begin position="228"/>
        <end position="253"/>
    </location>
</feature>
<reference evidence="2 3" key="2">
    <citation type="journal article" date="2015" name="Genome Announc.">
        <title>Complete Genome Sequence of Coriobacteriaceae Strain 68-1-3, a Novel Mucus-Degrading Isolate from the Swine Intestinal Tract.</title>
        <authorList>
            <person name="Looft T."/>
            <person name="Bayles D.O."/>
            <person name="Alt D.P."/>
            <person name="Stanton T.B."/>
        </authorList>
    </citation>
    <scope>NUCLEOTIDE SEQUENCE [LARGE SCALE GENOMIC DNA]</scope>
    <source>
        <strain evidence="2 3">68-1-3</strain>
    </source>
</reference>
<gene>
    <name evidence="2" type="ORF">JI75_06615</name>
</gene>
<dbReference type="RefSeq" id="WP_039689641.1">
    <property type="nucleotide sequence ID" value="NZ_CP009302.1"/>
</dbReference>
<name>A0A0A8B4E4_9ACTN</name>
<dbReference type="AlphaFoldDB" id="A0A0A8B4E4"/>
<evidence type="ECO:0000313" key="3">
    <source>
        <dbReference type="Proteomes" id="UP000031121"/>
    </source>
</evidence>
<organism evidence="2 3">
    <name type="scientific">Berryella intestinalis</name>
    <dbReference type="NCBI Taxonomy" id="1531429"/>
    <lineage>
        <taxon>Bacteria</taxon>
        <taxon>Bacillati</taxon>
        <taxon>Actinomycetota</taxon>
        <taxon>Coriobacteriia</taxon>
        <taxon>Eggerthellales</taxon>
        <taxon>Eggerthellaceae</taxon>
        <taxon>Berryella</taxon>
    </lineage>
</organism>
<dbReference type="Proteomes" id="UP000031121">
    <property type="component" value="Chromosome"/>
</dbReference>
<dbReference type="STRING" id="1531429.JI75_06615"/>
<protein>
    <submittedName>
        <fullName evidence="2">Membrane protein</fullName>
    </submittedName>
</protein>
<dbReference type="KEGG" id="cbac:JI75_06615"/>
<keyword evidence="3" id="KW-1185">Reference proteome</keyword>
<feature type="transmembrane region" description="Helical" evidence="1">
    <location>
        <begin position="124"/>
        <end position="142"/>
    </location>
</feature>
<dbReference type="InterPro" id="IPR026366">
    <property type="entry name" value="Seleno_YedE"/>
</dbReference>
<proteinExistence type="predicted"/>
<sequence length="354" mass="36000">MNSLTKERLVLAVCGVIAAAVAITLAATGNPGNMAICVACFIRDSAGALKLHTAAPVQYLRPEIIGIVLGAFIMSIAGREFKSTAGSSPFTRFLLGFIMSIGALVFLGCPLRMILRMAAGDLNAWVGLVGFAAGIIVGVFALKKGFSLGRATATLHKSEGYILPAVLLVLFVLSLATSLFAASTEGPGSKHAPVAISIIGGLAFGALAQKSRLCFAGGIRDVAIARDFSGLIVIGILFAGVLAYNLATGHFVVGFESQPIAHSEALWNILGLFVVGLSATLLGGCPLRQLVLAGSGSADSAVTFLGLLIGAAFCHNFGIASSATGTTVAGQVMTVVSIAVLVALAVANIKRADA</sequence>
<accession>A0A0A8B4E4</accession>
<feature type="transmembrane region" description="Helical" evidence="1">
    <location>
        <begin position="162"/>
        <end position="182"/>
    </location>
</feature>
<evidence type="ECO:0000256" key="1">
    <source>
        <dbReference type="SAM" id="Phobius"/>
    </source>
</evidence>
<feature type="transmembrane region" description="Helical" evidence="1">
    <location>
        <begin position="328"/>
        <end position="349"/>
    </location>
</feature>
<keyword evidence="1" id="KW-0812">Transmembrane</keyword>
<feature type="transmembrane region" description="Helical" evidence="1">
    <location>
        <begin position="188"/>
        <end position="207"/>
    </location>
</feature>